<comment type="caution">
    <text evidence="1">The sequence shown here is derived from an EMBL/GenBank/DDBJ whole genome shotgun (WGS) entry which is preliminary data.</text>
</comment>
<name>A0A645HXE0_9ZZZZ</name>
<reference evidence="1" key="1">
    <citation type="submission" date="2019-08" db="EMBL/GenBank/DDBJ databases">
        <authorList>
            <person name="Kucharzyk K."/>
            <person name="Murdoch R.W."/>
            <person name="Higgins S."/>
            <person name="Loffler F."/>
        </authorList>
    </citation>
    <scope>NUCLEOTIDE SEQUENCE</scope>
</reference>
<protein>
    <submittedName>
        <fullName evidence="1">Uncharacterized protein</fullName>
    </submittedName>
</protein>
<sequence>MSINVINLFRFYPSIIYSSLHTSSRHFATRIRRCNMISVRCHTIAANLCINVCSACFCMFQFFENYNAGAFTHDKTFTFFIKWARSLFRMFIISGKSLHISKTSYSNRRNSSFSTAGNHNICVTILNGAESITYTVRASSTRRYNCRIWTLKT</sequence>
<dbReference type="EMBL" id="VSSQ01100869">
    <property type="protein sequence ID" value="MPN42859.1"/>
    <property type="molecule type" value="Genomic_DNA"/>
</dbReference>
<evidence type="ECO:0000313" key="1">
    <source>
        <dbReference type="EMBL" id="MPN42859.1"/>
    </source>
</evidence>
<organism evidence="1">
    <name type="scientific">bioreactor metagenome</name>
    <dbReference type="NCBI Taxonomy" id="1076179"/>
    <lineage>
        <taxon>unclassified sequences</taxon>
        <taxon>metagenomes</taxon>
        <taxon>ecological metagenomes</taxon>
    </lineage>
</organism>
<dbReference type="AlphaFoldDB" id="A0A645HXE0"/>
<accession>A0A645HXE0</accession>
<proteinExistence type="predicted"/>
<gene>
    <name evidence="1" type="ORF">SDC9_190417</name>
</gene>